<keyword evidence="5" id="KW-1185">Reference proteome</keyword>
<dbReference type="SMART" id="SM00671">
    <property type="entry name" value="SEL1"/>
    <property type="match status" value="6"/>
</dbReference>
<dbReference type="SUPFAM" id="SSF81901">
    <property type="entry name" value="HCP-like"/>
    <property type="match status" value="2"/>
</dbReference>
<reference evidence="4 5" key="1">
    <citation type="submission" date="2020-02" db="EMBL/GenBank/DDBJ databases">
        <title>Draft genome sequence of Haematococcus lacustris strain NIES-144.</title>
        <authorList>
            <person name="Morimoto D."/>
            <person name="Nakagawa S."/>
            <person name="Yoshida T."/>
            <person name="Sawayama S."/>
        </authorList>
    </citation>
    <scope>NUCLEOTIDE SEQUENCE [LARGE SCALE GENOMIC DNA]</scope>
    <source>
        <strain evidence="4 5">NIES-144</strain>
    </source>
</reference>
<keyword evidence="3" id="KW-0472">Membrane</keyword>
<accession>A0A699ZEZ8</accession>
<dbReference type="PANTHER" id="PTHR11102">
    <property type="entry name" value="SEL-1-LIKE PROTEIN"/>
    <property type="match status" value="1"/>
</dbReference>
<evidence type="ECO:0000256" key="1">
    <source>
        <dbReference type="ARBA" id="ARBA00038101"/>
    </source>
</evidence>
<dbReference type="Proteomes" id="UP000485058">
    <property type="component" value="Unassembled WGS sequence"/>
</dbReference>
<dbReference type="AlphaFoldDB" id="A0A699ZEZ8"/>
<dbReference type="GO" id="GO:0036503">
    <property type="term" value="P:ERAD pathway"/>
    <property type="evidence" value="ECO:0007669"/>
    <property type="project" value="TreeGrafter"/>
</dbReference>
<organism evidence="4 5">
    <name type="scientific">Haematococcus lacustris</name>
    <name type="common">Green alga</name>
    <name type="synonym">Haematococcus pluvialis</name>
    <dbReference type="NCBI Taxonomy" id="44745"/>
    <lineage>
        <taxon>Eukaryota</taxon>
        <taxon>Viridiplantae</taxon>
        <taxon>Chlorophyta</taxon>
        <taxon>core chlorophytes</taxon>
        <taxon>Chlorophyceae</taxon>
        <taxon>CS clade</taxon>
        <taxon>Chlamydomonadales</taxon>
        <taxon>Haematococcaceae</taxon>
        <taxon>Haematococcus</taxon>
    </lineage>
</organism>
<gene>
    <name evidence="4" type="ORF">HaLaN_16850</name>
</gene>
<feature type="transmembrane region" description="Helical" evidence="3">
    <location>
        <begin position="608"/>
        <end position="625"/>
    </location>
</feature>
<evidence type="ECO:0000256" key="3">
    <source>
        <dbReference type="SAM" id="Phobius"/>
    </source>
</evidence>
<comment type="similarity">
    <text evidence="1">Belongs to the sel-1 family.</text>
</comment>
<evidence type="ECO:0000313" key="4">
    <source>
        <dbReference type="EMBL" id="GFH19830.1"/>
    </source>
</evidence>
<evidence type="ECO:0000256" key="2">
    <source>
        <dbReference type="SAM" id="MobiDB-lite"/>
    </source>
</evidence>
<dbReference type="InterPro" id="IPR050767">
    <property type="entry name" value="Sel1_AlgK"/>
</dbReference>
<dbReference type="Gene3D" id="1.25.40.10">
    <property type="entry name" value="Tetratricopeptide repeat domain"/>
    <property type="match status" value="2"/>
</dbReference>
<dbReference type="PANTHER" id="PTHR11102:SF147">
    <property type="entry name" value="SEL1L ADAPTOR SUBUNIT OF ERAD E3 UBIQUITIN LIGASE"/>
    <property type="match status" value="1"/>
</dbReference>
<proteinExistence type="inferred from homology"/>
<dbReference type="InterPro" id="IPR011990">
    <property type="entry name" value="TPR-like_helical_dom_sf"/>
</dbReference>
<dbReference type="Pfam" id="PF08238">
    <property type="entry name" value="Sel1"/>
    <property type="match status" value="7"/>
</dbReference>
<keyword evidence="3" id="KW-0812">Transmembrane</keyword>
<keyword evidence="3" id="KW-1133">Transmembrane helix</keyword>
<sequence>MVLLACAEYTQCTWTWCMSAYHPHYCACAPSCVDVAATAVDLSTAGSVEASLSLSNRFYMGQGVSKSCKVALHYAFLATHTLLPEVETEKRFTIAPTPVNLRDKEHQADFVSADELDNSTQALQMDEDMAARGGQDAQRRMAYRYLVGKGVARDPERAYKAFTELAKQGDTFSTFNLGYMHLRGMGVPVDYEEAHKYFKAAALAGMGAGWNGIGVMYWQGQLTGEANTTEAFAAFERGAQLKNSGDALYNLGLMYTQGIACVKNVTKAMELFVQAEAVGHWRAALHLAELFHTGIGDVQPVGPLGRSNSLALLLNKDTPDRPACFACAVGGSNSSVQPSINRILHPADCMACATFGLQDCEKAGHYIRKFIAERGRWAAPLRAAAKAHSAGDHWGALVQYLLLAEQGSDVAATNAAFMLRNNQGYSGPEQLDLATRLLERASAANNTAAAVEYGQLLLEAEALGLSKPDATKQAVHLWRVAADNGSPEGSFLLGWAHQAGLASVHGLPNVTRAQELYRQSISQSPRWHVAMPARLALLSLNLDALLQPVAGQHALTRLMQWLHARVLSRRAAAQSPQAQAHPQLEQLQSVQNPSKASSVTVAPEERNMDMLLVLLSACLFIVLLLRRRSLQAGAR</sequence>
<evidence type="ECO:0000313" key="5">
    <source>
        <dbReference type="Proteomes" id="UP000485058"/>
    </source>
</evidence>
<comment type="caution">
    <text evidence="4">The sequence shown here is derived from an EMBL/GenBank/DDBJ whole genome shotgun (WGS) entry which is preliminary data.</text>
</comment>
<protein>
    <submittedName>
        <fullName evidence="4">Uncharacterized protein</fullName>
    </submittedName>
</protein>
<name>A0A699ZEZ8_HAELA</name>
<feature type="compositionally biased region" description="Low complexity" evidence="2">
    <location>
        <begin position="573"/>
        <end position="583"/>
    </location>
</feature>
<feature type="compositionally biased region" description="Polar residues" evidence="2">
    <location>
        <begin position="585"/>
        <end position="600"/>
    </location>
</feature>
<feature type="region of interest" description="Disordered" evidence="2">
    <location>
        <begin position="573"/>
        <end position="601"/>
    </location>
</feature>
<dbReference type="EMBL" id="BLLF01001527">
    <property type="protein sequence ID" value="GFH19830.1"/>
    <property type="molecule type" value="Genomic_DNA"/>
</dbReference>
<dbReference type="GO" id="GO:0005789">
    <property type="term" value="C:endoplasmic reticulum membrane"/>
    <property type="evidence" value="ECO:0007669"/>
    <property type="project" value="TreeGrafter"/>
</dbReference>
<dbReference type="InterPro" id="IPR006597">
    <property type="entry name" value="Sel1-like"/>
</dbReference>